<evidence type="ECO:0000256" key="6">
    <source>
        <dbReference type="PROSITE-ProRule" id="PRU00047"/>
    </source>
</evidence>
<feature type="domain" description="CCHC-type" evidence="7">
    <location>
        <begin position="171"/>
        <end position="185"/>
    </location>
</feature>
<dbReference type="SMART" id="SM00343">
    <property type="entry name" value="ZnF_C2HC"/>
    <property type="match status" value="1"/>
</dbReference>
<comment type="subcellular location">
    <subcellularLocation>
        <location evidence="1">Nucleus</location>
    </subcellularLocation>
</comment>
<evidence type="ECO:0000256" key="5">
    <source>
        <dbReference type="ARBA" id="ARBA00023242"/>
    </source>
</evidence>
<dbReference type="GO" id="GO:0016567">
    <property type="term" value="P:protein ubiquitination"/>
    <property type="evidence" value="ECO:0007669"/>
    <property type="project" value="InterPro"/>
</dbReference>
<dbReference type="VEuPathDB" id="FungiDB:CXQ85_000597"/>
<dbReference type="InterPro" id="IPR001878">
    <property type="entry name" value="Znf_CCHC"/>
</dbReference>
<dbReference type="Pfam" id="PF13696">
    <property type="entry name" value="zf-CCHC_2"/>
    <property type="match status" value="1"/>
</dbReference>
<dbReference type="AlphaFoldDB" id="A0A2V1AUX9"/>
<comment type="caution">
    <text evidence="9">The sequence shown here is derived from an EMBL/GenBank/DDBJ whole genome shotgun (WGS) entry which is preliminary data.</text>
</comment>
<dbReference type="GO" id="GO:0003676">
    <property type="term" value="F:nucleic acid binding"/>
    <property type="evidence" value="ECO:0007669"/>
    <property type="project" value="InterPro"/>
</dbReference>
<keyword evidence="2" id="KW-0479">Metal-binding</keyword>
<dbReference type="GO" id="GO:0006511">
    <property type="term" value="P:ubiquitin-dependent protein catabolic process"/>
    <property type="evidence" value="ECO:0007669"/>
    <property type="project" value="TreeGrafter"/>
</dbReference>
<dbReference type="PROSITE" id="PS50158">
    <property type="entry name" value="ZF_CCHC"/>
    <property type="match status" value="1"/>
</dbReference>
<evidence type="ECO:0008006" key="11">
    <source>
        <dbReference type="Google" id="ProtNLM"/>
    </source>
</evidence>
<evidence type="ECO:0000259" key="7">
    <source>
        <dbReference type="PROSITE" id="PS50158"/>
    </source>
</evidence>
<dbReference type="Proteomes" id="UP000244309">
    <property type="component" value="Unassembled WGS sequence"/>
</dbReference>
<dbReference type="PANTHER" id="PTHR15439:SF0">
    <property type="entry name" value="CELL DIVISION CYCLE AND APOPTOSIS REGULATOR PROTEIN 1-RELATED"/>
    <property type="match status" value="1"/>
</dbReference>
<dbReference type="EMBL" id="PKFO01000005">
    <property type="protein sequence ID" value="PVH21615.1"/>
    <property type="molecule type" value="Genomic_DNA"/>
</dbReference>
<reference evidence="9 10" key="1">
    <citation type="submission" date="2017-12" db="EMBL/GenBank/DDBJ databases">
        <title>Genome Sequence of a Multidrug-Resistant Candida haemulonii Isolate from a Patient with Chronic Leg Ulcers in Israel.</title>
        <authorList>
            <person name="Chow N.A."/>
            <person name="Gade L."/>
            <person name="Batra D."/>
            <person name="Rowe L.A."/>
            <person name="Ben-Ami R."/>
            <person name="Loparev V.N."/>
            <person name="Litvintseva A.P."/>
        </authorList>
    </citation>
    <scope>NUCLEOTIDE SEQUENCE [LARGE SCALE GENOMIC DNA]</scope>
    <source>
        <strain evidence="9 10">B11899</strain>
    </source>
</reference>
<evidence type="ECO:0000259" key="8">
    <source>
        <dbReference type="PROSITE" id="PS51282"/>
    </source>
</evidence>
<keyword evidence="3 6" id="KW-0863">Zinc-finger</keyword>
<evidence type="ECO:0000313" key="10">
    <source>
        <dbReference type="Proteomes" id="UP000244309"/>
    </source>
</evidence>
<evidence type="ECO:0000256" key="4">
    <source>
        <dbReference type="ARBA" id="ARBA00022833"/>
    </source>
</evidence>
<dbReference type="PROSITE" id="PS51282">
    <property type="entry name" value="DWNN"/>
    <property type="match status" value="1"/>
</dbReference>
<gene>
    <name evidence="9" type="ORF">CXQ85_000597</name>
</gene>
<dbReference type="SUPFAM" id="SSF57756">
    <property type="entry name" value="Retrovirus zinc finger-like domains"/>
    <property type="match status" value="1"/>
</dbReference>
<dbReference type="GO" id="GO:0008270">
    <property type="term" value="F:zinc ion binding"/>
    <property type="evidence" value="ECO:0007669"/>
    <property type="project" value="UniProtKB-KW"/>
</dbReference>
<dbReference type="InterPro" id="IPR025829">
    <property type="entry name" value="Zn_knuckle_CX2CX3GHX4C"/>
</dbReference>
<dbReference type="Gene3D" id="3.10.20.90">
    <property type="entry name" value="Phosphatidylinositol 3-kinase Catalytic Subunit, Chain A, domain 1"/>
    <property type="match status" value="1"/>
</dbReference>
<dbReference type="GeneID" id="37005930"/>
<evidence type="ECO:0000256" key="2">
    <source>
        <dbReference type="ARBA" id="ARBA00022723"/>
    </source>
</evidence>
<dbReference type="STRING" id="45357.A0A2V1AUX9"/>
<sequence>MSSSIFYKFFHQKSQSTIHFDGTSINVFDLKHEIIIQNQLGQGQDFSLRLFHSEQPELEYENDQDIIPRSTFVLARRSPLTIQGGRYQSAARYVSGRPRIVKSKAPLVATSTVSSQPETVIDENLSEEDKIKLMLERQNDAWAKTQEELSTHKVVHGKPGTEDLPPPGYVCYRCGGKDHWIKNCPTNTDPTFEGKKIKRTTGIPRSYVKSLSKEAVEYRLANPEDNGNSIRTNENGDLVDEEGNTYQVTEAGDYVMTLADSKTWTLYQERQQSAESKARKEFEQNLVNQIRSDERFEFLNPLHGSSRVLSPPIVMTPCCVTKESLRKLENFNYNQNELEEALIERDFHCPNCNTAEIYLDKLLKNEELELDLKKYIENCGLEDGSGGKRKLDTAAISDLPPKRASIAK</sequence>
<dbReference type="InterPro" id="IPR014891">
    <property type="entry name" value="DWNN_domain"/>
</dbReference>
<dbReference type="GO" id="GO:0061630">
    <property type="term" value="F:ubiquitin protein ligase activity"/>
    <property type="evidence" value="ECO:0007669"/>
    <property type="project" value="InterPro"/>
</dbReference>
<dbReference type="GO" id="GO:0006397">
    <property type="term" value="P:mRNA processing"/>
    <property type="evidence" value="ECO:0007669"/>
    <property type="project" value="InterPro"/>
</dbReference>
<feature type="domain" description="DWNN" evidence="8">
    <location>
        <begin position="5"/>
        <end position="79"/>
    </location>
</feature>
<evidence type="ECO:0000256" key="3">
    <source>
        <dbReference type="ARBA" id="ARBA00022771"/>
    </source>
</evidence>
<dbReference type="InterPro" id="IPR033489">
    <property type="entry name" value="RBBP6"/>
</dbReference>
<name>A0A2V1AUX9_9ASCO</name>
<dbReference type="InterPro" id="IPR036875">
    <property type="entry name" value="Znf_CCHC_sf"/>
</dbReference>
<evidence type="ECO:0000313" key="9">
    <source>
        <dbReference type="EMBL" id="PVH21615.1"/>
    </source>
</evidence>
<evidence type="ECO:0000256" key="1">
    <source>
        <dbReference type="ARBA" id="ARBA00004123"/>
    </source>
</evidence>
<dbReference type="PANTHER" id="PTHR15439">
    <property type="entry name" value="RETINOBLASTOMA-BINDING PROTEIN 6"/>
    <property type="match status" value="1"/>
</dbReference>
<organism evidence="9 10">
    <name type="scientific">Candidozyma haemuli</name>
    <dbReference type="NCBI Taxonomy" id="45357"/>
    <lineage>
        <taxon>Eukaryota</taxon>
        <taxon>Fungi</taxon>
        <taxon>Dikarya</taxon>
        <taxon>Ascomycota</taxon>
        <taxon>Saccharomycotina</taxon>
        <taxon>Pichiomycetes</taxon>
        <taxon>Metschnikowiaceae</taxon>
        <taxon>Candidozyma</taxon>
    </lineage>
</organism>
<dbReference type="OrthoDB" id="106784at2759"/>
<dbReference type="GO" id="GO:0005634">
    <property type="term" value="C:nucleus"/>
    <property type="evidence" value="ECO:0007669"/>
    <property type="project" value="UniProtKB-SubCell"/>
</dbReference>
<keyword evidence="4" id="KW-0862">Zinc</keyword>
<dbReference type="RefSeq" id="XP_025342555.1">
    <property type="nucleotide sequence ID" value="XM_025484340.1"/>
</dbReference>
<keyword evidence="10" id="KW-1185">Reference proteome</keyword>
<keyword evidence="5" id="KW-0539">Nucleus</keyword>
<dbReference type="SMART" id="SM01180">
    <property type="entry name" value="DWNN"/>
    <property type="match status" value="1"/>
</dbReference>
<accession>A0A2V1AUX9</accession>
<proteinExistence type="predicted"/>
<dbReference type="Pfam" id="PF08783">
    <property type="entry name" value="DWNN"/>
    <property type="match status" value="1"/>
</dbReference>
<protein>
    <recommendedName>
        <fullName evidence="11">DWNN domain-containing protein</fullName>
    </recommendedName>
</protein>
<dbReference type="Gene3D" id="4.10.60.10">
    <property type="entry name" value="Zinc finger, CCHC-type"/>
    <property type="match status" value="1"/>
</dbReference>